<dbReference type="Pfam" id="PF00089">
    <property type="entry name" value="Trypsin"/>
    <property type="match status" value="1"/>
</dbReference>
<dbReference type="EC" id="3.4.21.-" evidence="7"/>
<dbReference type="InterPro" id="IPR002350">
    <property type="entry name" value="Kazal_dom"/>
</dbReference>
<evidence type="ECO:0000256" key="1">
    <source>
        <dbReference type="ARBA" id="ARBA00007664"/>
    </source>
</evidence>
<dbReference type="InterPro" id="IPR036058">
    <property type="entry name" value="Kazal_dom_sf"/>
</dbReference>
<evidence type="ECO:0000256" key="5">
    <source>
        <dbReference type="ARBA" id="ARBA00022801"/>
    </source>
</evidence>
<dbReference type="PROSITE" id="PS00134">
    <property type="entry name" value="TRYPSIN_HIS"/>
    <property type="match status" value="1"/>
</dbReference>
<evidence type="ECO:0000256" key="3">
    <source>
        <dbReference type="ARBA" id="ARBA00022670"/>
    </source>
</evidence>
<sequence>MYSRGSGTFQHIVFSELGISILCMFSIVTVICGARNRLCDMGCPGQYKPVCGTDGQTYANDCIAICQNAAVSAQGMCKGEILSPALRNANDASSGRHVNPSHIHQFSEEGFSYVAHVHLASAPNPSQRLQELLEARAALLSSAVSIHSASPPLTFTSSLNSAATDYIRVTRDGHLYRTSGSSKPAVTSILTPLSSAGLNLPSNDPSILNSSNAASLVDPATDNMTDTSSLSLMNVSNVTQPRNIRRNLHGIFSSYDNRTPCPFGTSLPYSAVGQIDIFDSTGDFICSGALIGPDVVLTAAHCVFSRSKGAFFDSLDFAPARYDSGDGNPQSPYGVIQWEYVSAYTQYQSTDPSVDPNIWDIAVIKLSSSIGDTTGWMGIATPCPSPIDYNSPDTFTLNTAGYPAEQLPGTCLATQCSVTATTCTNSYLYHYCSTTDGDSGSAMWLTGTDPDGNTGPFIRAVHNLEWDGTNSNGQEVPVVNSAVYITPDHYATIMSWISSSFSNGSGVNAGNFYATPASTNGRR</sequence>
<dbReference type="PROSITE" id="PS00282">
    <property type="entry name" value="KAZAL_1"/>
    <property type="match status" value="1"/>
</dbReference>
<accession>A0A250WUL2</accession>
<dbReference type="InterPro" id="IPR050966">
    <property type="entry name" value="Glutamyl_endopeptidase"/>
</dbReference>
<comment type="caution">
    <text evidence="10">The sequence shown here is derived from an EMBL/GenBank/DDBJ whole genome shotgun (WGS) entry which is preliminary data.</text>
</comment>
<evidence type="ECO:0000256" key="4">
    <source>
        <dbReference type="ARBA" id="ARBA00022729"/>
    </source>
</evidence>
<evidence type="ECO:0000313" key="10">
    <source>
        <dbReference type="EMBL" id="GAX74501.1"/>
    </source>
</evidence>
<feature type="transmembrane region" description="Helical" evidence="8">
    <location>
        <begin position="12"/>
        <end position="31"/>
    </location>
</feature>
<comment type="similarity">
    <text evidence="2 7">Belongs to the peptidase S1B family.</text>
</comment>
<keyword evidence="4" id="KW-0732">Signal</keyword>
<protein>
    <recommendedName>
        <fullName evidence="7">Serine protease</fullName>
        <ecNumber evidence="7">3.4.21.-</ecNumber>
    </recommendedName>
</protein>
<dbReference type="Proteomes" id="UP000232323">
    <property type="component" value="Unassembled WGS sequence"/>
</dbReference>
<dbReference type="PANTHER" id="PTHR15462:SF8">
    <property type="entry name" value="SERINE PROTEASE"/>
    <property type="match status" value="1"/>
</dbReference>
<evidence type="ECO:0000256" key="8">
    <source>
        <dbReference type="SAM" id="Phobius"/>
    </source>
</evidence>
<dbReference type="InterPro" id="IPR001254">
    <property type="entry name" value="Trypsin_dom"/>
</dbReference>
<dbReference type="Pfam" id="PF00050">
    <property type="entry name" value="Kazal_1"/>
    <property type="match status" value="1"/>
</dbReference>
<keyword evidence="5 7" id="KW-0378">Hydrolase</keyword>
<dbReference type="AlphaFoldDB" id="A0A250WUL2"/>
<dbReference type="Gene3D" id="2.40.10.10">
    <property type="entry name" value="Trypsin-like serine proteases"/>
    <property type="match status" value="2"/>
</dbReference>
<dbReference type="SMART" id="SM00280">
    <property type="entry name" value="KAZAL"/>
    <property type="match status" value="1"/>
</dbReference>
<evidence type="ECO:0000256" key="2">
    <source>
        <dbReference type="ARBA" id="ARBA00008764"/>
    </source>
</evidence>
<keyword evidence="8" id="KW-0812">Transmembrane</keyword>
<dbReference type="EMBL" id="BEGY01000008">
    <property type="protein sequence ID" value="GAX74501.1"/>
    <property type="molecule type" value="Genomic_DNA"/>
</dbReference>
<keyword evidence="3 7" id="KW-0645">Protease</keyword>
<dbReference type="OrthoDB" id="551340at2759"/>
<dbReference type="SUPFAM" id="SSF100895">
    <property type="entry name" value="Kazal-type serine protease inhibitors"/>
    <property type="match status" value="1"/>
</dbReference>
<evidence type="ECO:0000259" key="9">
    <source>
        <dbReference type="PROSITE" id="PS51465"/>
    </source>
</evidence>
<proteinExistence type="inferred from homology"/>
<dbReference type="GO" id="GO:0006508">
    <property type="term" value="P:proteolysis"/>
    <property type="evidence" value="ECO:0007669"/>
    <property type="project" value="UniProtKB-KW"/>
</dbReference>
<dbReference type="InterPro" id="IPR018114">
    <property type="entry name" value="TRYPSIN_HIS"/>
</dbReference>
<keyword evidence="6 7" id="KW-0720">Serine protease</keyword>
<organism evidence="10 11">
    <name type="scientific">Chlamydomonas eustigma</name>
    <dbReference type="NCBI Taxonomy" id="1157962"/>
    <lineage>
        <taxon>Eukaryota</taxon>
        <taxon>Viridiplantae</taxon>
        <taxon>Chlorophyta</taxon>
        <taxon>core chlorophytes</taxon>
        <taxon>Chlorophyceae</taxon>
        <taxon>CS clade</taxon>
        <taxon>Chlamydomonadales</taxon>
        <taxon>Chlamydomonadaceae</taxon>
        <taxon>Chlamydomonas</taxon>
    </lineage>
</organism>
<gene>
    <name evidence="10" type="ORF">CEUSTIGMA_g1950.t1</name>
</gene>
<feature type="domain" description="Kazal-like" evidence="9">
    <location>
        <begin position="33"/>
        <end position="79"/>
    </location>
</feature>
<dbReference type="GO" id="GO:0004252">
    <property type="term" value="F:serine-type endopeptidase activity"/>
    <property type="evidence" value="ECO:0007669"/>
    <property type="project" value="InterPro"/>
</dbReference>
<keyword evidence="8" id="KW-0472">Membrane</keyword>
<keyword evidence="8" id="KW-1133">Transmembrane helix</keyword>
<keyword evidence="11" id="KW-1185">Reference proteome</keyword>
<comment type="similarity">
    <text evidence="1">Belongs to the peptidase S1 family.</text>
</comment>
<dbReference type="InterPro" id="IPR043504">
    <property type="entry name" value="Peptidase_S1_PA_chymotrypsin"/>
</dbReference>
<dbReference type="InterPro" id="IPR008256">
    <property type="entry name" value="Peptidase_S1B"/>
</dbReference>
<dbReference type="Gene3D" id="3.30.60.30">
    <property type="match status" value="1"/>
</dbReference>
<evidence type="ECO:0000256" key="6">
    <source>
        <dbReference type="ARBA" id="ARBA00022825"/>
    </source>
</evidence>
<dbReference type="PROSITE" id="PS51465">
    <property type="entry name" value="KAZAL_2"/>
    <property type="match status" value="1"/>
</dbReference>
<dbReference type="PRINTS" id="PR00839">
    <property type="entry name" value="V8PROTEASE"/>
</dbReference>
<name>A0A250WUL2_9CHLO</name>
<dbReference type="InterPro" id="IPR009003">
    <property type="entry name" value="Peptidase_S1_PA"/>
</dbReference>
<reference evidence="10 11" key="1">
    <citation type="submission" date="2017-08" db="EMBL/GenBank/DDBJ databases">
        <title>Acidophilic green algal genome provides insights into adaptation to an acidic environment.</title>
        <authorList>
            <person name="Hirooka S."/>
            <person name="Hirose Y."/>
            <person name="Kanesaki Y."/>
            <person name="Higuchi S."/>
            <person name="Fujiwara T."/>
            <person name="Onuma R."/>
            <person name="Era A."/>
            <person name="Ohbayashi R."/>
            <person name="Uzuka A."/>
            <person name="Nozaki H."/>
            <person name="Yoshikawa H."/>
            <person name="Miyagishima S.Y."/>
        </authorList>
    </citation>
    <scope>NUCLEOTIDE SEQUENCE [LARGE SCALE GENOMIC DNA]</scope>
    <source>
        <strain evidence="10 11">NIES-2499</strain>
    </source>
</reference>
<evidence type="ECO:0000256" key="7">
    <source>
        <dbReference type="RuleBase" id="RU004296"/>
    </source>
</evidence>
<dbReference type="PANTHER" id="PTHR15462">
    <property type="entry name" value="SERINE PROTEASE"/>
    <property type="match status" value="1"/>
</dbReference>
<evidence type="ECO:0000313" key="11">
    <source>
        <dbReference type="Proteomes" id="UP000232323"/>
    </source>
</evidence>
<dbReference type="SUPFAM" id="SSF50494">
    <property type="entry name" value="Trypsin-like serine proteases"/>
    <property type="match status" value="1"/>
</dbReference>